<dbReference type="RefSeq" id="WP_114616060.1">
    <property type="nucleotide sequence ID" value="NZ_PPTO01000014.1"/>
</dbReference>
<evidence type="ECO:0000313" key="2">
    <source>
        <dbReference type="Proteomes" id="UP000253975"/>
    </source>
</evidence>
<evidence type="ECO:0000313" key="1">
    <source>
        <dbReference type="EMBL" id="RDB56517.1"/>
    </source>
</evidence>
<sequence>MRDFNHIRIVSYGRNDLAAGAFKDRCLYILEEGPHFQIATINDAIEAHQLKLTFETVPELFGDAEGIDIANTASALFANACRYTRETLASSGILEVYEKTEIQYDTQFWGLVHACGAEKLISGEEISELLSRHVECLARVLENDKLVKSFDVEIGKSLIENPYYSAELLIHEYATESRGQSTIHLPKCLSQGDFDSIMAAYLDDQRANPNCMKALFNWPSGSTKCRFSPSPDVKVRAKRAHDETMDALFRQGTGLKYGAGVQIDPEQIACKGVKAEGLTLTYSFSETWLGKYTDHASVMNNCRYLLDVVDRSGLMAAPAHSHEESTLLATLGSHVLGEYRANVISSMRETLANVEVVAYAHFLESRGARLEDALEWAYNVYFAEEYSISGFTLALPSRGASWLDKCKSIGPEIERAVKSYSVYSRMGKIDGDYFPYESFKSFGDLNALSEKKYAIGGTCFERWGFFLFSDQCMLTYRRGHDDHARCFFDLITKATVAIDDYDAAYAKALQQLADRQLVSICEETGALSPTPRSICLKAVWDNGAIALGGCGDGDLALIDGLVSDEMLSYCGKLFAPDEAAYLDYMFNDASFPNSQGLRNRYDHAHSPIADPDAEGIRSDYYRMLTLLVAITLKINDELSAATGRGHLENFVDWPYYDESVLEFAKKMTTKRHETIGGTAPK</sequence>
<proteinExistence type="predicted"/>
<reference evidence="1 2" key="1">
    <citation type="journal article" date="2018" name="Elife">
        <title>Discovery and characterization of a prevalent human gut bacterial enzyme sufficient for the inactivation of a family of plant toxins.</title>
        <authorList>
            <person name="Koppel N."/>
            <person name="Bisanz J.E."/>
            <person name="Pandelia M.E."/>
            <person name="Turnbaugh P.J."/>
            <person name="Balskus E.P."/>
        </authorList>
    </citation>
    <scope>NUCLEOTIDE SEQUENCE [LARGE SCALE GENOMIC DNA]</scope>
    <source>
        <strain evidence="1 2">OB21 GAM31</strain>
    </source>
</reference>
<gene>
    <name evidence="1" type="ORF">C1881_08275</name>
</gene>
<dbReference type="EMBL" id="PPTO01000014">
    <property type="protein sequence ID" value="RDB56517.1"/>
    <property type="molecule type" value="Genomic_DNA"/>
</dbReference>
<accession>A0A369LD01</accession>
<dbReference type="AlphaFoldDB" id="A0A369LD01"/>
<dbReference type="Proteomes" id="UP000253975">
    <property type="component" value="Unassembled WGS sequence"/>
</dbReference>
<organism evidence="1 2">
    <name type="scientific">Slackia isoflavoniconvertens</name>
    <dbReference type="NCBI Taxonomy" id="572010"/>
    <lineage>
        <taxon>Bacteria</taxon>
        <taxon>Bacillati</taxon>
        <taxon>Actinomycetota</taxon>
        <taxon>Coriobacteriia</taxon>
        <taxon>Eggerthellales</taxon>
        <taxon>Eggerthellaceae</taxon>
        <taxon>Slackia</taxon>
    </lineage>
</organism>
<protein>
    <submittedName>
        <fullName evidence="1">Uncharacterized protein</fullName>
    </submittedName>
</protein>
<comment type="caution">
    <text evidence="1">The sequence shown here is derived from an EMBL/GenBank/DDBJ whole genome shotgun (WGS) entry which is preliminary data.</text>
</comment>
<name>A0A369LD01_9ACTN</name>